<feature type="compositionally biased region" description="Polar residues" evidence="1">
    <location>
        <begin position="25"/>
        <end position="35"/>
    </location>
</feature>
<proteinExistence type="predicted"/>
<accession>A0A0A8ZMX5</accession>
<sequence length="91" mass="10039">MLLRAGRHRCRKRVAGRRHVRRPSGHQSVEGSVVSTHRGRARGSRSSEVIASDTVAVRPRFSMSYWLGFDDPNMYSDAPGPSGSASPSHHD</sequence>
<feature type="region of interest" description="Disordered" evidence="1">
    <location>
        <begin position="1"/>
        <end position="48"/>
    </location>
</feature>
<feature type="compositionally biased region" description="Basic residues" evidence="1">
    <location>
        <begin position="1"/>
        <end position="24"/>
    </location>
</feature>
<dbReference type="AlphaFoldDB" id="A0A0A8ZMX5"/>
<dbReference type="EMBL" id="GBRH01257121">
    <property type="protein sequence ID" value="JAD40774.1"/>
    <property type="molecule type" value="Transcribed_RNA"/>
</dbReference>
<protein>
    <submittedName>
        <fullName evidence="2">Uncharacterized protein</fullName>
    </submittedName>
</protein>
<reference evidence="2" key="2">
    <citation type="journal article" date="2015" name="Data Brief">
        <title>Shoot transcriptome of the giant reed, Arundo donax.</title>
        <authorList>
            <person name="Barrero R.A."/>
            <person name="Guerrero F.D."/>
            <person name="Moolhuijzen P."/>
            <person name="Goolsby J.A."/>
            <person name="Tidwell J."/>
            <person name="Bellgard S.E."/>
            <person name="Bellgard M.I."/>
        </authorList>
    </citation>
    <scope>NUCLEOTIDE SEQUENCE</scope>
    <source>
        <tissue evidence="2">Shoot tissue taken approximately 20 cm above the soil surface</tissue>
    </source>
</reference>
<name>A0A0A8ZMX5_ARUDO</name>
<reference evidence="2" key="1">
    <citation type="submission" date="2014-09" db="EMBL/GenBank/DDBJ databases">
        <authorList>
            <person name="Magalhaes I.L.F."/>
            <person name="Oliveira U."/>
            <person name="Santos F.R."/>
            <person name="Vidigal T.H.D.A."/>
            <person name="Brescovit A.D."/>
            <person name="Santos A.J."/>
        </authorList>
    </citation>
    <scope>NUCLEOTIDE SEQUENCE</scope>
    <source>
        <tissue evidence="2">Shoot tissue taken approximately 20 cm above the soil surface</tissue>
    </source>
</reference>
<organism evidence="2">
    <name type="scientific">Arundo donax</name>
    <name type="common">Giant reed</name>
    <name type="synonym">Donax arundinaceus</name>
    <dbReference type="NCBI Taxonomy" id="35708"/>
    <lineage>
        <taxon>Eukaryota</taxon>
        <taxon>Viridiplantae</taxon>
        <taxon>Streptophyta</taxon>
        <taxon>Embryophyta</taxon>
        <taxon>Tracheophyta</taxon>
        <taxon>Spermatophyta</taxon>
        <taxon>Magnoliopsida</taxon>
        <taxon>Liliopsida</taxon>
        <taxon>Poales</taxon>
        <taxon>Poaceae</taxon>
        <taxon>PACMAD clade</taxon>
        <taxon>Arundinoideae</taxon>
        <taxon>Arundineae</taxon>
        <taxon>Arundo</taxon>
    </lineage>
</organism>
<evidence type="ECO:0000313" key="2">
    <source>
        <dbReference type="EMBL" id="JAD40774.1"/>
    </source>
</evidence>
<evidence type="ECO:0000256" key="1">
    <source>
        <dbReference type="SAM" id="MobiDB-lite"/>
    </source>
</evidence>